<sequence>MVPLGAQALRTGAPDPPAGGGRYGSMRAVPTVARWWSSRTDPQRLDLYTRWSFYGWLALTPALALMVLGAEGVGTTPADWLYLAGSVSVAVTGVVLARAGLATRWTRRSLQTGPLAAALGAAAVTAGTGVAEGLTRPGDTGTGWLVALPLAMLLTAASPVWTTRVLTRASAGVGLLVGGVLLLAGEPWATALVLAAVFTAAVTGLVLAFRFSVWVLDVVVEMERTRGVQAQLAVAEERLRFARDLHDVMGRNLSAIAVKSQLAAELVRRGREGAVEELTDISRVAEESLREVRDVVRGYRGSDLPGELAGARSVLRAAGVEVTVSGEDGAVVLPAPVQTALGWVVREAVTNVLRHSRATTCTIALSTSDGVAQLRVVNDGVTGDGDRGAGLTGLAERLAAPGGRLSARREGGRFVLTATVPVGVRV</sequence>
<evidence type="ECO:0000259" key="5">
    <source>
        <dbReference type="Pfam" id="PF07730"/>
    </source>
</evidence>
<dbReference type="InterPro" id="IPR050482">
    <property type="entry name" value="Sensor_HK_TwoCompSys"/>
</dbReference>
<evidence type="ECO:0000256" key="1">
    <source>
        <dbReference type="ARBA" id="ARBA00022679"/>
    </source>
</evidence>
<gene>
    <name evidence="6" type="ORF">SAMN05660464_0494</name>
</gene>
<dbReference type="Pfam" id="PF07730">
    <property type="entry name" value="HisKA_3"/>
    <property type="match status" value="1"/>
</dbReference>
<keyword evidence="1" id="KW-0808">Transferase</keyword>
<evidence type="ECO:0000256" key="2">
    <source>
        <dbReference type="ARBA" id="ARBA00022777"/>
    </source>
</evidence>
<keyword evidence="3" id="KW-0902">Two-component regulatory system</keyword>
<evidence type="ECO:0000313" key="6">
    <source>
        <dbReference type="EMBL" id="SFQ01633.1"/>
    </source>
</evidence>
<feature type="transmembrane region" description="Helical" evidence="4">
    <location>
        <begin position="191"/>
        <end position="216"/>
    </location>
</feature>
<reference evidence="7" key="1">
    <citation type="submission" date="2016-10" db="EMBL/GenBank/DDBJ databases">
        <authorList>
            <person name="Varghese N."/>
            <person name="Submissions S."/>
        </authorList>
    </citation>
    <scope>NUCLEOTIDE SEQUENCE [LARGE SCALE GENOMIC DNA]</scope>
    <source>
        <strain evidence="7">DSM 44208</strain>
    </source>
</reference>
<dbReference type="Gene3D" id="3.30.565.10">
    <property type="entry name" value="Histidine kinase-like ATPase, C-terminal domain"/>
    <property type="match status" value="1"/>
</dbReference>
<dbReference type="GO" id="GO:0046983">
    <property type="term" value="F:protein dimerization activity"/>
    <property type="evidence" value="ECO:0007669"/>
    <property type="project" value="InterPro"/>
</dbReference>
<feature type="transmembrane region" description="Helical" evidence="4">
    <location>
        <begin position="53"/>
        <end position="74"/>
    </location>
</feature>
<dbReference type="InterPro" id="IPR036890">
    <property type="entry name" value="HATPase_C_sf"/>
</dbReference>
<evidence type="ECO:0000256" key="3">
    <source>
        <dbReference type="ARBA" id="ARBA00023012"/>
    </source>
</evidence>
<dbReference type="GO" id="GO:0000155">
    <property type="term" value="F:phosphorelay sensor kinase activity"/>
    <property type="evidence" value="ECO:0007669"/>
    <property type="project" value="InterPro"/>
</dbReference>
<dbReference type="CDD" id="cd16917">
    <property type="entry name" value="HATPase_UhpB-NarQ-NarX-like"/>
    <property type="match status" value="1"/>
</dbReference>
<dbReference type="SUPFAM" id="SSF55874">
    <property type="entry name" value="ATPase domain of HSP90 chaperone/DNA topoisomerase II/histidine kinase"/>
    <property type="match status" value="1"/>
</dbReference>
<feature type="transmembrane region" description="Helical" evidence="4">
    <location>
        <begin position="113"/>
        <end position="131"/>
    </location>
</feature>
<keyword evidence="7" id="KW-1185">Reference proteome</keyword>
<dbReference type="PANTHER" id="PTHR24421">
    <property type="entry name" value="NITRATE/NITRITE SENSOR PROTEIN NARX-RELATED"/>
    <property type="match status" value="1"/>
</dbReference>
<accession>A0A1I5V292</accession>
<dbReference type="Gene3D" id="1.20.5.1930">
    <property type="match status" value="1"/>
</dbReference>
<feature type="transmembrane region" description="Helical" evidence="4">
    <location>
        <begin position="169"/>
        <end position="185"/>
    </location>
</feature>
<dbReference type="InterPro" id="IPR011712">
    <property type="entry name" value="Sig_transdc_His_kin_sub3_dim/P"/>
</dbReference>
<dbReference type="STRING" id="1523247.SAMN05660464_0494"/>
<feature type="domain" description="Signal transduction histidine kinase subgroup 3 dimerisation and phosphoacceptor" evidence="5">
    <location>
        <begin position="237"/>
        <end position="303"/>
    </location>
</feature>
<dbReference type="EMBL" id="FOWQ01000012">
    <property type="protein sequence ID" value="SFQ01633.1"/>
    <property type="molecule type" value="Genomic_DNA"/>
</dbReference>
<keyword evidence="4" id="KW-0472">Membrane</keyword>
<feature type="transmembrane region" description="Helical" evidence="4">
    <location>
        <begin position="80"/>
        <end position="101"/>
    </location>
</feature>
<dbReference type="GO" id="GO:0016020">
    <property type="term" value="C:membrane"/>
    <property type="evidence" value="ECO:0007669"/>
    <property type="project" value="InterPro"/>
</dbReference>
<protein>
    <submittedName>
        <fullName evidence="6">Two-component system, NarL family, sensor histidine kinase DesK</fullName>
    </submittedName>
</protein>
<name>A0A1I5V292_9ACTN</name>
<proteinExistence type="predicted"/>
<keyword evidence="4" id="KW-0812">Transmembrane</keyword>
<dbReference type="Proteomes" id="UP000198857">
    <property type="component" value="Unassembled WGS sequence"/>
</dbReference>
<dbReference type="PANTHER" id="PTHR24421:SF63">
    <property type="entry name" value="SENSOR HISTIDINE KINASE DESK"/>
    <property type="match status" value="1"/>
</dbReference>
<dbReference type="AlphaFoldDB" id="A0A1I5V292"/>
<organism evidence="6 7">
    <name type="scientific">Geodermatophilus dictyosporus</name>
    <dbReference type="NCBI Taxonomy" id="1523247"/>
    <lineage>
        <taxon>Bacteria</taxon>
        <taxon>Bacillati</taxon>
        <taxon>Actinomycetota</taxon>
        <taxon>Actinomycetes</taxon>
        <taxon>Geodermatophilales</taxon>
        <taxon>Geodermatophilaceae</taxon>
        <taxon>Geodermatophilus</taxon>
    </lineage>
</organism>
<evidence type="ECO:0000256" key="4">
    <source>
        <dbReference type="SAM" id="Phobius"/>
    </source>
</evidence>
<feature type="transmembrane region" description="Helical" evidence="4">
    <location>
        <begin position="143"/>
        <end position="162"/>
    </location>
</feature>
<evidence type="ECO:0000313" key="7">
    <source>
        <dbReference type="Proteomes" id="UP000198857"/>
    </source>
</evidence>
<keyword evidence="4" id="KW-1133">Transmembrane helix</keyword>
<keyword evidence="2 6" id="KW-0418">Kinase</keyword>